<dbReference type="InterPro" id="IPR003594">
    <property type="entry name" value="HATPase_dom"/>
</dbReference>
<evidence type="ECO:0000256" key="8">
    <source>
        <dbReference type="ARBA" id="ARBA00023136"/>
    </source>
</evidence>
<evidence type="ECO:0000313" key="11">
    <source>
        <dbReference type="EMBL" id="MFD1175048.1"/>
    </source>
</evidence>
<dbReference type="Pfam" id="PF02743">
    <property type="entry name" value="dCache_1"/>
    <property type="match status" value="1"/>
</dbReference>
<dbReference type="EMBL" id="JBHTLM010000001">
    <property type="protein sequence ID" value="MFD1175048.1"/>
    <property type="molecule type" value="Genomic_DNA"/>
</dbReference>
<dbReference type="GO" id="GO:0004673">
    <property type="term" value="F:protein histidine kinase activity"/>
    <property type="evidence" value="ECO:0007669"/>
    <property type="project" value="UniProtKB-EC"/>
</dbReference>
<evidence type="ECO:0000256" key="9">
    <source>
        <dbReference type="SAM" id="Phobius"/>
    </source>
</evidence>
<feature type="domain" description="HAMP" evidence="10">
    <location>
        <begin position="324"/>
        <end position="376"/>
    </location>
</feature>
<keyword evidence="4 11" id="KW-0808">Transferase</keyword>
<dbReference type="EC" id="2.7.13.3" evidence="11"/>
<sequence length="606" mass="69312">MRLWLEKWIIRLTGRMNLRRKILALHSLILLVPSLILVSITLIIVIHSFHNSYVTTVDDSVKQTAINVDYSKQSYELLAIRTATDSEMIARLGREYDDMTQIMDTVNYLDRNFLITSRYLPGIVDFRIYHTNNTLVQDGQLLWQPEDRMLSGIDERTWYKKTIAAPTLLLWSNAPNNPSQIVLTSKILNSAGKPVGMVYILLNYNVVFGDLLKYPFNDGGSLYIVDESKRILASTEKERVGSRIISKDWPEDYETIQDDKSPIYDLTHTQKLMTIEPISSDWYVVALTHMKYMDTQSRTLLCLIAGTTVALLLLSVFLVMTIVKNIVVRIHRLGIRMSDLSRGEFDVTIHNKVHDELGGLENMFNLMSERLGILVEDITRTSLMEREQAFKAMQAQINPHFIYNSLSLLRWRALDAQDEEQVRIIDSLTTFYRLALNNQVSVIPIREEIEHVKAYLEVQQLRFPGKVRIKWELDEQVLDFYTIKMLLQPIVENCYSHGAITRKKESLIKISVQQDDGCIIMSVFDNGQGITRDTLSAIEAGTHVGSGNGFGTANIKERLSLYFGDEATFAMDSEAGEWTQVSIVIPVCSVPPTMRRINKDAESNDR</sequence>
<dbReference type="Pfam" id="PF02518">
    <property type="entry name" value="HATPase_c"/>
    <property type="match status" value="1"/>
</dbReference>
<keyword evidence="12" id="KW-1185">Reference proteome</keyword>
<dbReference type="Gene3D" id="3.30.450.20">
    <property type="entry name" value="PAS domain"/>
    <property type="match status" value="1"/>
</dbReference>
<dbReference type="InterPro" id="IPR050640">
    <property type="entry name" value="Bact_2-comp_sensor_kinase"/>
</dbReference>
<evidence type="ECO:0000259" key="10">
    <source>
        <dbReference type="PROSITE" id="PS50885"/>
    </source>
</evidence>
<proteinExistence type="predicted"/>
<evidence type="ECO:0000256" key="5">
    <source>
        <dbReference type="ARBA" id="ARBA00022692"/>
    </source>
</evidence>
<evidence type="ECO:0000313" key="12">
    <source>
        <dbReference type="Proteomes" id="UP001597262"/>
    </source>
</evidence>
<comment type="subcellular location">
    <subcellularLocation>
        <location evidence="1">Cell membrane</location>
        <topology evidence="1">Multi-pass membrane protein</topology>
    </subcellularLocation>
</comment>
<protein>
    <submittedName>
        <fullName evidence="11">Sensor histidine kinase</fullName>
        <ecNumber evidence="11">2.7.13.3</ecNumber>
    </submittedName>
</protein>
<dbReference type="InterPro" id="IPR036890">
    <property type="entry name" value="HATPase_C_sf"/>
</dbReference>
<dbReference type="PANTHER" id="PTHR34220">
    <property type="entry name" value="SENSOR HISTIDINE KINASE YPDA"/>
    <property type="match status" value="1"/>
</dbReference>
<comment type="caution">
    <text evidence="11">The sequence shown here is derived from an EMBL/GenBank/DDBJ whole genome shotgun (WGS) entry which is preliminary data.</text>
</comment>
<evidence type="ECO:0000256" key="2">
    <source>
        <dbReference type="ARBA" id="ARBA00022475"/>
    </source>
</evidence>
<feature type="transmembrane region" description="Helical" evidence="9">
    <location>
        <begin position="303"/>
        <end position="327"/>
    </location>
</feature>
<dbReference type="Gene3D" id="3.30.565.10">
    <property type="entry name" value="Histidine kinase-like ATPase, C-terminal domain"/>
    <property type="match status" value="1"/>
</dbReference>
<keyword evidence="6 11" id="KW-0418">Kinase</keyword>
<dbReference type="PANTHER" id="PTHR34220:SF7">
    <property type="entry name" value="SENSOR HISTIDINE KINASE YPDA"/>
    <property type="match status" value="1"/>
</dbReference>
<keyword evidence="7 9" id="KW-1133">Transmembrane helix</keyword>
<dbReference type="InterPro" id="IPR010559">
    <property type="entry name" value="Sig_transdc_His_kin_internal"/>
</dbReference>
<dbReference type="CDD" id="cd06225">
    <property type="entry name" value="HAMP"/>
    <property type="match status" value="1"/>
</dbReference>
<dbReference type="RefSeq" id="WP_379316014.1">
    <property type="nucleotide sequence ID" value="NZ_JBHTLM010000001.1"/>
</dbReference>
<dbReference type="Pfam" id="PF00672">
    <property type="entry name" value="HAMP"/>
    <property type="match status" value="1"/>
</dbReference>
<evidence type="ECO:0000256" key="7">
    <source>
        <dbReference type="ARBA" id="ARBA00022989"/>
    </source>
</evidence>
<gene>
    <name evidence="11" type="ORF">ACFQ3W_01825</name>
</gene>
<reference evidence="12" key="1">
    <citation type="journal article" date="2019" name="Int. J. Syst. Evol. Microbiol.">
        <title>The Global Catalogue of Microorganisms (GCM) 10K type strain sequencing project: providing services to taxonomists for standard genome sequencing and annotation.</title>
        <authorList>
            <consortium name="The Broad Institute Genomics Platform"/>
            <consortium name="The Broad Institute Genome Sequencing Center for Infectious Disease"/>
            <person name="Wu L."/>
            <person name="Ma J."/>
        </authorList>
    </citation>
    <scope>NUCLEOTIDE SEQUENCE [LARGE SCALE GENOMIC DNA]</scope>
    <source>
        <strain evidence="12">CCUG 59189</strain>
    </source>
</reference>
<dbReference type="InterPro" id="IPR033479">
    <property type="entry name" value="dCache_1"/>
</dbReference>
<keyword evidence="5 9" id="KW-0812">Transmembrane</keyword>
<dbReference type="Proteomes" id="UP001597262">
    <property type="component" value="Unassembled WGS sequence"/>
</dbReference>
<evidence type="ECO:0000256" key="3">
    <source>
        <dbReference type="ARBA" id="ARBA00022553"/>
    </source>
</evidence>
<dbReference type="PROSITE" id="PS50885">
    <property type="entry name" value="HAMP"/>
    <property type="match status" value="1"/>
</dbReference>
<dbReference type="Gene3D" id="6.10.340.10">
    <property type="match status" value="1"/>
</dbReference>
<name>A0ABW3RRE4_9BACL</name>
<dbReference type="Pfam" id="PF06580">
    <property type="entry name" value="His_kinase"/>
    <property type="match status" value="1"/>
</dbReference>
<evidence type="ECO:0000256" key="4">
    <source>
        <dbReference type="ARBA" id="ARBA00022679"/>
    </source>
</evidence>
<keyword evidence="3" id="KW-0597">Phosphoprotein</keyword>
<feature type="transmembrane region" description="Helical" evidence="9">
    <location>
        <begin position="21"/>
        <end position="46"/>
    </location>
</feature>
<accession>A0ABW3RRE4</accession>
<dbReference type="SUPFAM" id="SSF55874">
    <property type="entry name" value="ATPase domain of HSP90 chaperone/DNA topoisomerase II/histidine kinase"/>
    <property type="match status" value="1"/>
</dbReference>
<evidence type="ECO:0000256" key="1">
    <source>
        <dbReference type="ARBA" id="ARBA00004651"/>
    </source>
</evidence>
<dbReference type="InterPro" id="IPR003660">
    <property type="entry name" value="HAMP_dom"/>
</dbReference>
<keyword evidence="2" id="KW-1003">Cell membrane</keyword>
<evidence type="ECO:0000256" key="6">
    <source>
        <dbReference type="ARBA" id="ARBA00022777"/>
    </source>
</evidence>
<dbReference type="SMART" id="SM00304">
    <property type="entry name" value="HAMP"/>
    <property type="match status" value="1"/>
</dbReference>
<keyword evidence="8 9" id="KW-0472">Membrane</keyword>
<organism evidence="11 12">
    <name type="scientific">Paenibacillus puldeungensis</name>
    <dbReference type="NCBI Taxonomy" id="696536"/>
    <lineage>
        <taxon>Bacteria</taxon>
        <taxon>Bacillati</taxon>
        <taxon>Bacillota</taxon>
        <taxon>Bacilli</taxon>
        <taxon>Bacillales</taxon>
        <taxon>Paenibacillaceae</taxon>
        <taxon>Paenibacillus</taxon>
    </lineage>
</organism>